<evidence type="ECO:0000313" key="2">
    <source>
        <dbReference type="Proteomes" id="UP000653076"/>
    </source>
</evidence>
<protein>
    <submittedName>
        <fullName evidence="1">Uncharacterized protein</fullName>
    </submittedName>
</protein>
<reference evidence="1 2" key="1">
    <citation type="submission" date="2021-01" db="EMBL/GenBank/DDBJ databases">
        <title>Whole genome shotgun sequence of Verrucosispora qiuiae NBRC 106684.</title>
        <authorList>
            <person name="Komaki H."/>
            <person name="Tamura T."/>
        </authorList>
    </citation>
    <scope>NUCLEOTIDE SEQUENCE [LARGE SCALE GENOMIC DNA]</scope>
    <source>
        <strain evidence="1 2">NBRC 106684</strain>
    </source>
</reference>
<organism evidence="1 2">
    <name type="scientific">Micromonospora qiuiae</name>
    <dbReference type="NCBI Taxonomy" id="502268"/>
    <lineage>
        <taxon>Bacteria</taxon>
        <taxon>Bacillati</taxon>
        <taxon>Actinomycetota</taxon>
        <taxon>Actinomycetes</taxon>
        <taxon>Micromonosporales</taxon>
        <taxon>Micromonosporaceae</taxon>
        <taxon>Micromonospora</taxon>
    </lineage>
</organism>
<proteinExistence type="predicted"/>
<keyword evidence="2" id="KW-1185">Reference proteome</keyword>
<accession>A0ABQ4JMH3</accession>
<sequence length="62" mass="6653">MLVRPHHRRDDITLATRAINDWAVQQVRGPGHHTVTAAPARQGRCAGASASAWALPVSVGIF</sequence>
<comment type="caution">
    <text evidence="1">The sequence shown here is derived from an EMBL/GenBank/DDBJ whole genome shotgun (WGS) entry which is preliminary data.</text>
</comment>
<dbReference type="Proteomes" id="UP000653076">
    <property type="component" value="Unassembled WGS sequence"/>
</dbReference>
<dbReference type="EMBL" id="BOPC01000161">
    <property type="protein sequence ID" value="GIJ30819.1"/>
    <property type="molecule type" value="Genomic_DNA"/>
</dbReference>
<evidence type="ECO:0000313" key="1">
    <source>
        <dbReference type="EMBL" id="GIJ30819.1"/>
    </source>
</evidence>
<name>A0ABQ4JMH3_9ACTN</name>
<gene>
    <name evidence="1" type="ORF">Vqi01_59810</name>
</gene>